<comment type="caution">
    <text evidence="8">The sequence shown here is derived from an EMBL/GenBank/DDBJ whole genome shotgun (WGS) entry which is preliminary data.</text>
</comment>
<dbReference type="InterPro" id="IPR010666">
    <property type="entry name" value="Znf_GRF"/>
</dbReference>
<accession>A0A444XHF0</accession>
<reference evidence="8 9" key="1">
    <citation type="submission" date="2019-01" db="EMBL/GenBank/DDBJ databases">
        <title>Sequencing of cultivated peanut Arachis hypogaea provides insights into genome evolution and oil improvement.</title>
        <authorList>
            <person name="Chen X."/>
        </authorList>
    </citation>
    <scope>NUCLEOTIDE SEQUENCE [LARGE SCALE GENOMIC DNA]</scope>
    <source>
        <strain evidence="9">cv. Fuhuasheng</strain>
        <tissue evidence="8">Leaves</tissue>
    </source>
</reference>
<keyword evidence="6" id="KW-0472">Membrane</keyword>
<gene>
    <name evidence="8" type="ORF">Ahy_B09g095963</name>
</gene>
<keyword evidence="1" id="KW-0479">Metal-binding</keyword>
<feature type="transmembrane region" description="Helical" evidence="6">
    <location>
        <begin position="126"/>
        <end position="146"/>
    </location>
</feature>
<feature type="compositionally biased region" description="Low complexity" evidence="5">
    <location>
        <begin position="11"/>
        <end position="23"/>
    </location>
</feature>
<dbReference type="GO" id="GO:0008270">
    <property type="term" value="F:zinc ion binding"/>
    <property type="evidence" value="ECO:0007669"/>
    <property type="project" value="UniProtKB-KW"/>
</dbReference>
<evidence type="ECO:0000313" key="9">
    <source>
        <dbReference type="Proteomes" id="UP000289738"/>
    </source>
</evidence>
<keyword evidence="9" id="KW-1185">Reference proteome</keyword>
<evidence type="ECO:0000256" key="5">
    <source>
        <dbReference type="SAM" id="MobiDB-lite"/>
    </source>
</evidence>
<evidence type="ECO:0000313" key="8">
    <source>
        <dbReference type="EMBL" id="RYQ89189.1"/>
    </source>
</evidence>
<keyword evidence="6" id="KW-0812">Transmembrane</keyword>
<keyword evidence="3" id="KW-0862">Zinc</keyword>
<evidence type="ECO:0000256" key="6">
    <source>
        <dbReference type="SAM" id="Phobius"/>
    </source>
</evidence>
<name>A0A444XHF0_ARAHY</name>
<keyword evidence="2 4" id="KW-0863">Zinc-finger</keyword>
<proteinExistence type="predicted"/>
<dbReference type="Proteomes" id="UP000289738">
    <property type="component" value="Chromosome B09"/>
</dbReference>
<evidence type="ECO:0000256" key="4">
    <source>
        <dbReference type="PROSITE-ProRule" id="PRU01343"/>
    </source>
</evidence>
<protein>
    <recommendedName>
        <fullName evidence="7">GRF-type domain-containing protein</fullName>
    </recommendedName>
</protein>
<evidence type="ECO:0000256" key="3">
    <source>
        <dbReference type="ARBA" id="ARBA00022833"/>
    </source>
</evidence>
<feature type="compositionally biased region" description="Gly residues" evidence="5">
    <location>
        <begin position="1"/>
        <end position="10"/>
    </location>
</feature>
<dbReference type="AlphaFoldDB" id="A0A444XHF0"/>
<feature type="region of interest" description="Disordered" evidence="5">
    <location>
        <begin position="1"/>
        <end position="25"/>
    </location>
</feature>
<evidence type="ECO:0000256" key="1">
    <source>
        <dbReference type="ARBA" id="ARBA00022723"/>
    </source>
</evidence>
<organism evidence="8 9">
    <name type="scientific">Arachis hypogaea</name>
    <name type="common">Peanut</name>
    <dbReference type="NCBI Taxonomy" id="3818"/>
    <lineage>
        <taxon>Eukaryota</taxon>
        <taxon>Viridiplantae</taxon>
        <taxon>Streptophyta</taxon>
        <taxon>Embryophyta</taxon>
        <taxon>Tracheophyta</taxon>
        <taxon>Spermatophyta</taxon>
        <taxon>Magnoliopsida</taxon>
        <taxon>eudicotyledons</taxon>
        <taxon>Gunneridae</taxon>
        <taxon>Pentapetalae</taxon>
        <taxon>rosids</taxon>
        <taxon>fabids</taxon>
        <taxon>Fabales</taxon>
        <taxon>Fabaceae</taxon>
        <taxon>Papilionoideae</taxon>
        <taxon>50 kb inversion clade</taxon>
        <taxon>dalbergioids sensu lato</taxon>
        <taxon>Dalbergieae</taxon>
        <taxon>Pterocarpus clade</taxon>
        <taxon>Arachis</taxon>
    </lineage>
</organism>
<evidence type="ECO:0000259" key="7">
    <source>
        <dbReference type="PROSITE" id="PS51999"/>
    </source>
</evidence>
<evidence type="ECO:0000256" key="2">
    <source>
        <dbReference type="ARBA" id="ARBA00022771"/>
    </source>
</evidence>
<keyword evidence="6" id="KW-1133">Transmembrane helix</keyword>
<dbReference type="EMBL" id="SDMP01000019">
    <property type="protein sequence ID" value="RYQ89189.1"/>
    <property type="molecule type" value="Genomic_DNA"/>
</dbReference>
<dbReference type="Pfam" id="PF06839">
    <property type="entry name" value="Zn_ribbon_GRF"/>
    <property type="match status" value="1"/>
</dbReference>
<sequence length="149" mass="16803">MEAGNGGRSGGVSFSSNDSNSSSALMRTRRKTYEESCLCGLKIVIKKSGTAENPNRLFHACPRYWKGSHCNYFKWVDDDDYQRVAEGGTKKDYGTDLQVESDYDEWRLKVVWRLGSLEAKVKALKLLIIFMFVVVVINVILCCLLCSSK</sequence>
<dbReference type="PANTHER" id="PTHR33248">
    <property type="entry name" value="ZINC ION-BINDING PROTEIN"/>
    <property type="match status" value="1"/>
</dbReference>
<feature type="domain" description="GRF-type" evidence="7">
    <location>
        <begin position="37"/>
        <end position="79"/>
    </location>
</feature>
<dbReference type="PROSITE" id="PS51999">
    <property type="entry name" value="ZF_GRF"/>
    <property type="match status" value="1"/>
</dbReference>